<dbReference type="Proteomes" id="UP000765509">
    <property type="component" value="Unassembled WGS sequence"/>
</dbReference>
<protein>
    <submittedName>
        <fullName evidence="1">Uncharacterized protein</fullName>
    </submittedName>
</protein>
<dbReference type="AlphaFoldDB" id="A0A9Q3DLV6"/>
<keyword evidence="2" id="KW-1185">Reference proteome</keyword>
<proteinExistence type="predicted"/>
<name>A0A9Q3DLV6_9BASI</name>
<organism evidence="1 2">
    <name type="scientific">Austropuccinia psidii MF-1</name>
    <dbReference type="NCBI Taxonomy" id="1389203"/>
    <lineage>
        <taxon>Eukaryota</taxon>
        <taxon>Fungi</taxon>
        <taxon>Dikarya</taxon>
        <taxon>Basidiomycota</taxon>
        <taxon>Pucciniomycotina</taxon>
        <taxon>Pucciniomycetes</taxon>
        <taxon>Pucciniales</taxon>
        <taxon>Sphaerophragmiaceae</taxon>
        <taxon>Austropuccinia</taxon>
    </lineage>
</organism>
<accession>A0A9Q3DLV6</accession>
<sequence length="192" mass="22407">MPRHSTPLTEDKRSLKGSLTPFLGENPICSKYIPKLNEWQTFSGEGEYNHIDFIRTIDILQDDFNIPDEIIVGKLHSLFTKTAKKWYYKMRLDHEKDKPLTWFLKQKDRLSALNPDMFDSIIDMKILRKCGGELEHAIKCRCVEPCSTEDYINAIEDIITSTRNGKTWTRVPMESKMVSKTSREDKGLKDLY</sequence>
<gene>
    <name evidence="1" type="ORF">O181_045339</name>
</gene>
<evidence type="ECO:0000313" key="1">
    <source>
        <dbReference type="EMBL" id="MBW0505624.1"/>
    </source>
</evidence>
<dbReference type="EMBL" id="AVOT02018602">
    <property type="protein sequence ID" value="MBW0505624.1"/>
    <property type="molecule type" value="Genomic_DNA"/>
</dbReference>
<reference evidence="1" key="1">
    <citation type="submission" date="2021-03" db="EMBL/GenBank/DDBJ databases">
        <title>Draft genome sequence of rust myrtle Austropuccinia psidii MF-1, a brazilian biotype.</title>
        <authorList>
            <person name="Quecine M.C."/>
            <person name="Pachon D.M.R."/>
            <person name="Bonatelli M.L."/>
            <person name="Correr F.H."/>
            <person name="Franceschini L.M."/>
            <person name="Leite T.F."/>
            <person name="Margarido G.R.A."/>
            <person name="Almeida C.A."/>
            <person name="Ferrarezi J.A."/>
            <person name="Labate C.A."/>
        </authorList>
    </citation>
    <scope>NUCLEOTIDE SEQUENCE</scope>
    <source>
        <strain evidence="1">MF-1</strain>
    </source>
</reference>
<evidence type="ECO:0000313" key="2">
    <source>
        <dbReference type="Proteomes" id="UP000765509"/>
    </source>
</evidence>
<comment type="caution">
    <text evidence="1">The sequence shown here is derived from an EMBL/GenBank/DDBJ whole genome shotgun (WGS) entry which is preliminary data.</text>
</comment>